<evidence type="ECO:0000256" key="5">
    <source>
        <dbReference type="SAM" id="MobiDB-lite"/>
    </source>
</evidence>
<evidence type="ECO:0000313" key="7">
    <source>
        <dbReference type="EMBL" id="RLN13618.1"/>
    </source>
</evidence>
<evidence type="ECO:0000256" key="2">
    <source>
        <dbReference type="ARBA" id="ARBA00022982"/>
    </source>
</evidence>
<keyword evidence="8" id="KW-1185">Reference proteome</keyword>
<keyword evidence="4" id="KW-0676">Redox-active center</keyword>
<evidence type="ECO:0000259" key="6">
    <source>
        <dbReference type="PROSITE" id="PS51352"/>
    </source>
</evidence>
<feature type="region of interest" description="Disordered" evidence="5">
    <location>
        <begin position="15"/>
        <end position="73"/>
    </location>
</feature>
<comment type="caution">
    <text evidence="7">The sequence shown here is derived from an EMBL/GenBank/DDBJ whole genome shotgun (WGS) entry which is preliminary data.</text>
</comment>
<feature type="domain" description="Thioredoxin" evidence="6">
    <location>
        <begin position="119"/>
        <end position="251"/>
    </location>
</feature>
<dbReference type="InterPro" id="IPR036249">
    <property type="entry name" value="Thioredoxin-like_sf"/>
</dbReference>
<sequence length="253" mass="27046">MKLVDRAGRRVALDNRSSAVGRVAEQADGSGGQRGVVVGEGPPAFNPRKPTRPSISPRHGPTSSPRESRVSTVHRGIGMARRLCRLSRLFPLVAFSPASAAPRLTHLPVAVNPSPAPVLPAYSASPSPALPRLFSSSAGGSAMVFVGSADSFASILSKVQDEKLPAVFYYTAVWCGPCRAIAPLISKLSNQYPNIPVYKVDIDMQGFTSKLGELKVYSVPTFHFYHNGQKTSEVVGADPKKLEAAMESLHKQQ</sequence>
<protein>
    <submittedName>
        <fullName evidence="7">Thioredoxin O, mitochondrial</fullName>
    </submittedName>
</protein>
<dbReference type="InterPro" id="IPR013766">
    <property type="entry name" value="Thioredoxin_domain"/>
</dbReference>
<accession>A0A3L6S5D7</accession>
<dbReference type="Gene3D" id="3.40.30.10">
    <property type="entry name" value="Glutaredoxin"/>
    <property type="match status" value="1"/>
</dbReference>
<dbReference type="Pfam" id="PF00085">
    <property type="entry name" value="Thioredoxin"/>
    <property type="match status" value="1"/>
</dbReference>
<dbReference type="FunFam" id="3.40.30.10:FF:000245">
    <property type="entry name" value="Thioredoxin"/>
    <property type="match status" value="1"/>
</dbReference>
<dbReference type="Proteomes" id="UP000275267">
    <property type="component" value="Unassembled WGS sequence"/>
</dbReference>
<dbReference type="OrthoDB" id="2121326at2759"/>
<keyword evidence="1" id="KW-0813">Transport</keyword>
<dbReference type="SUPFAM" id="SSF52833">
    <property type="entry name" value="Thioredoxin-like"/>
    <property type="match status" value="1"/>
</dbReference>
<reference evidence="8" key="1">
    <citation type="journal article" date="2019" name="Nat. Commun.">
        <title>The genome of broomcorn millet.</title>
        <authorList>
            <person name="Zou C."/>
            <person name="Miki D."/>
            <person name="Li D."/>
            <person name="Tang Q."/>
            <person name="Xiao L."/>
            <person name="Rajput S."/>
            <person name="Deng P."/>
            <person name="Jia W."/>
            <person name="Huang R."/>
            <person name="Zhang M."/>
            <person name="Sun Y."/>
            <person name="Hu J."/>
            <person name="Fu X."/>
            <person name="Schnable P.S."/>
            <person name="Li F."/>
            <person name="Zhang H."/>
            <person name="Feng B."/>
            <person name="Zhu X."/>
            <person name="Liu R."/>
            <person name="Schnable J.C."/>
            <person name="Zhu J.-K."/>
            <person name="Zhang H."/>
        </authorList>
    </citation>
    <scope>NUCLEOTIDE SEQUENCE [LARGE SCALE GENOMIC DNA]</scope>
</reference>
<dbReference type="PROSITE" id="PS51352">
    <property type="entry name" value="THIOREDOXIN_2"/>
    <property type="match status" value="1"/>
</dbReference>
<dbReference type="EMBL" id="PQIB02000006">
    <property type="protein sequence ID" value="RLN13618.1"/>
    <property type="molecule type" value="Genomic_DNA"/>
</dbReference>
<evidence type="ECO:0000256" key="4">
    <source>
        <dbReference type="ARBA" id="ARBA00023284"/>
    </source>
</evidence>
<keyword evidence="2" id="KW-0249">Electron transport</keyword>
<dbReference type="CDD" id="cd02947">
    <property type="entry name" value="TRX_family"/>
    <property type="match status" value="1"/>
</dbReference>
<evidence type="ECO:0000256" key="1">
    <source>
        <dbReference type="ARBA" id="ARBA00022448"/>
    </source>
</evidence>
<name>A0A3L6S5D7_PANMI</name>
<dbReference type="AlphaFoldDB" id="A0A3L6S5D7"/>
<keyword evidence="3" id="KW-1015">Disulfide bond</keyword>
<organism evidence="7 8">
    <name type="scientific">Panicum miliaceum</name>
    <name type="common">Proso millet</name>
    <name type="synonym">Broomcorn millet</name>
    <dbReference type="NCBI Taxonomy" id="4540"/>
    <lineage>
        <taxon>Eukaryota</taxon>
        <taxon>Viridiplantae</taxon>
        <taxon>Streptophyta</taxon>
        <taxon>Embryophyta</taxon>
        <taxon>Tracheophyta</taxon>
        <taxon>Spermatophyta</taxon>
        <taxon>Magnoliopsida</taxon>
        <taxon>Liliopsida</taxon>
        <taxon>Poales</taxon>
        <taxon>Poaceae</taxon>
        <taxon>PACMAD clade</taxon>
        <taxon>Panicoideae</taxon>
        <taxon>Panicodae</taxon>
        <taxon>Paniceae</taxon>
        <taxon>Panicinae</taxon>
        <taxon>Panicum</taxon>
        <taxon>Panicum sect. Panicum</taxon>
    </lineage>
</organism>
<proteinExistence type="predicted"/>
<dbReference type="STRING" id="4540.A0A3L6S5D7"/>
<evidence type="ECO:0000256" key="3">
    <source>
        <dbReference type="ARBA" id="ARBA00023157"/>
    </source>
</evidence>
<gene>
    <name evidence="7" type="ORF">C2845_PM09G20950</name>
</gene>
<dbReference type="PANTHER" id="PTHR46115">
    <property type="entry name" value="THIOREDOXIN-LIKE PROTEIN 1"/>
    <property type="match status" value="1"/>
</dbReference>
<evidence type="ECO:0000313" key="8">
    <source>
        <dbReference type="Proteomes" id="UP000275267"/>
    </source>
</evidence>